<dbReference type="PANTHER" id="PTHR45640:SF26">
    <property type="entry name" value="RE23625P"/>
    <property type="match status" value="1"/>
</dbReference>
<evidence type="ECO:0000259" key="3">
    <source>
        <dbReference type="PROSITE" id="PS01031"/>
    </source>
</evidence>
<name>A0A9D4Q0B4_RHISA</name>
<dbReference type="EMBL" id="JABSTV010001249">
    <property type="protein sequence ID" value="KAH7962165.1"/>
    <property type="molecule type" value="Genomic_DNA"/>
</dbReference>
<reference evidence="4" key="1">
    <citation type="journal article" date="2020" name="Cell">
        <title>Large-Scale Comparative Analyses of Tick Genomes Elucidate Their Genetic Diversity and Vector Capacities.</title>
        <authorList>
            <consortium name="Tick Genome and Microbiome Consortium (TIGMIC)"/>
            <person name="Jia N."/>
            <person name="Wang J."/>
            <person name="Shi W."/>
            <person name="Du L."/>
            <person name="Sun Y."/>
            <person name="Zhan W."/>
            <person name="Jiang J.F."/>
            <person name="Wang Q."/>
            <person name="Zhang B."/>
            <person name="Ji P."/>
            <person name="Bell-Sakyi L."/>
            <person name="Cui X.M."/>
            <person name="Yuan T.T."/>
            <person name="Jiang B.G."/>
            <person name="Yang W.F."/>
            <person name="Lam T.T."/>
            <person name="Chang Q.C."/>
            <person name="Ding S.J."/>
            <person name="Wang X.J."/>
            <person name="Zhu J.G."/>
            <person name="Ruan X.D."/>
            <person name="Zhao L."/>
            <person name="Wei J.T."/>
            <person name="Ye R.Z."/>
            <person name="Que T.C."/>
            <person name="Du C.H."/>
            <person name="Zhou Y.H."/>
            <person name="Cheng J.X."/>
            <person name="Dai P.F."/>
            <person name="Guo W.B."/>
            <person name="Han X.H."/>
            <person name="Huang E.J."/>
            <person name="Li L.F."/>
            <person name="Wei W."/>
            <person name="Gao Y.C."/>
            <person name="Liu J.Z."/>
            <person name="Shao H.Z."/>
            <person name="Wang X."/>
            <person name="Wang C.C."/>
            <person name="Yang T.C."/>
            <person name="Huo Q.B."/>
            <person name="Li W."/>
            <person name="Chen H.Y."/>
            <person name="Chen S.E."/>
            <person name="Zhou L.G."/>
            <person name="Ni X.B."/>
            <person name="Tian J.H."/>
            <person name="Sheng Y."/>
            <person name="Liu T."/>
            <person name="Pan Y.S."/>
            <person name="Xia L.Y."/>
            <person name="Li J."/>
            <person name="Zhao F."/>
            <person name="Cao W.C."/>
        </authorList>
    </citation>
    <scope>NUCLEOTIDE SEQUENCE</scope>
    <source>
        <strain evidence="4">Rsan-2018</strain>
    </source>
</reference>
<dbReference type="OMA" id="EYTHRFT"/>
<dbReference type="AlphaFoldDB" id="A0A9D4Q0B4"/>
<dbReference type="GO" id="GO:0005737">
    <property type="term" value="C:cytoplasm"/>
    <property type="evidence" value="ECO:0007669"/>
    <property type="project" value="TreeGrafter"/>
</dbReference>
<dbReference type="PROSITE" id="PS01031">
    <property type="entry name" value="SHSP"/>
    <property type="match status" value="1"/>
</dbReference>
<dbReference type="PANTHER" id="PTHR45640">
    <property type="entry name" value="HEAT SHOCK PROTEIN HSP-12.2-RELATED"/>
    <property type="match status" value="1"/>
</dbReference>
<comment type="caution">
    <text evidence="4">The sequence shown here is derived from an EMBL/GenBank/DDBJ whole genome shotgun (WGS) entry which is preliminary data.</text>
</comment>
<dbReference type="InterPro" id="IPR008978">
    <property type="entry name" value="HSP20-like_chaperone"/>
</dbReference>
<dbReference type="SUPFAM" id="SSF49764">
    <property type="entry name" value="HSP20-like chaperones"/>
    <property type="match status" value="1"/>
</dbReference>
<evidence type="ECO:0000256" key="2">
    <source>
        <dbReference type="RuleBase" id="RU003616"/>
    </source>
</evidence>
<dbReference type="InterPro" id="IPR001436">
    <property type="entry name" value="Alpha-crystallin/sHSP_animal"/>
</dbReference>
<reference evidence="4" key="2">
    <citation type="submission" date="2021-09" db="EMBL/GenBank/DDBJ databases">
        <authorList>
            <person name="Jia N."/>
            <person name="Wang J."/>
            <person name="Shi W."/>
            <person name="Du L."/>
            <person name="Sun Y."/>
            <person name="Zhan W."/>
            <person name="Jiang J."/>
            <person name="Wang Q."/>
            <person name="Zhang B."/>
            <person name="Ji P."/>
            <person name="Sakyi L.B."/>
            <person name="Cui X."/>
            <person name="Yuan T."/>
            <person name="Jiang B."/>
            <person name="Yang W."/>
            <person name="Lam T.T.-Y."/>
            <person name="Chang Q."/>
            <person name="Ding S."/>
            <person name="Wang X."/>
            <person name="Zhu J."/>
            <person name="Ruan X."/>
            <person name="Zhao L."/>
            <person name="Wei J."/>
            <person name="Que T."/>
            <person name="Du C."/>
            <person name="Cheng J."/>
            <person name="Dai P."/>
            <person name="Han X."/>
            <person name="Huang E."/>
            <person name="Gao Y."/>
            <person name="Liu J."/>
            <person name="Shao H."/>
            <person name="Ye R."/>
            <person name="Li L."/>
            <person name="Wei W."/>
            <person name="Wang X."/>
            <person name="Wang C."/>
            <person name="Huo Q."/>
            <person name="Li W."/>
            <person name="Guo W."/>
            <person name="Chen H."/>
            <person name="Chen S."/>
            <person name="Zhou L."/>
            <person name="Zhou L."/>
            <person name="Ni X."/>
            <person name="Tian J."/>
            <person name="Zhou Y."/>
            <person name="Sheng Y."/>
            <person name="Liu T."/>
            <person name="Pan Y."/>
            <person name="Xia L."/>
            <person name="Li J."/>
            <person name="Zhao F."/>
            <person name="Cao W."/>
        </authorList>
    </citation>
    <scope>NUCLEOTIDE SEQUENCE</scope>
    <source>
        <strain evidence="4">Rsan-2018</strain>
        <tissue evidence="4">Larvae</tissue>
    </source>
</reference>
<dbReference type="GO" id="GO:0005634">
    <property type="term" value="C:nucleus"/>
    <property type="evidence" value="ECO:0007669"/>
    <property type="project" value="TreeGrafter"/>
</dbReference>
<evidence type="ECO:0000313" key="5">
    <source>
        <dbReference type="Proteomes" id="UP000821837"/>
    </source>
</evidence>
<sequence>MLLYPIAPSYADVLSFAEANPWVMDSLPPITAPLFDHFLSDLFPPFEPRKADPCTLDNVYCPPPGEGELLVEDKVDEEDALPNVSASSSSDYDDSIKASAACACDDEQRPLSEFSRSFDVAGFVAGEITVKAVGNCVEVHAGHLEKPPPGQEGDYVRREYTHRFTLPDDVRQDSITSVLTEEGTLVVRAPRSDVVCAEEAYSGSTVS</sequence>
<gene>
    <name evidence="4" type="ORF">HPB52_014667</name>
</gene>
<dbReference type="Proteomes" id="UP000821837">
    <property type="component" value="Chromosome 3"/>
</dbReference>
<dbReference type="InterPro" id="IPR002068">
    <property type="entry name" value="A-crystallin/Hsp20_dom"/>
</dbReference>
<evidence type="ECO:0000313" key="4">
    <source>
        <dbReference type="EMBL" id="KAH7962165.1"/>
    </source>
</evidence>
<organism evidence="4 5">
    <name type="scientific">Rhipicephalus sanguineus</name>
    <name type="common">Brown dog tick</name>
    <name type="synonym">Ixodes sanguineus</name>
    <dbReference type="NCBI Taxonomy" id="34632"/>
    <lineage>
        <taxon>Eukaryota</taxon>
        <taxon>Metazoa</taxon>
        <taxon>Ecdysozoa</taxon>
        <taxon>Arthropoda</taxon>
        <taxon>Chelicerata</taxon>
        <taxon>Arachnida</taxon>
        <taxon>Acari</taxon>
        <taxon>Parasitiformes</taxon>
        <taxon>Ixodida</taxon>
        <taxon>Ixodoidea</taxon>
        <taxon>Ixodidae</taxon>
        <taxon>Rhipicephalinae</taxon>
        <taxon>Rhipicephalus</taxon>
        <taxon>Rhipicephalus</taxon>
    </lineage>
</organism>
<comment type="similarity">
    <text evidence="1 2">Belongs to the small heat shock protein (HSP20) family.</text>
</comment>
<dbReference type="GO" id="GO:0051082">
    <property type="term" value="F:unfolded protein binding"/>
    <property type="evidence" value="ECO:0007669"/>
    <property type="project" value="TreeGrafter"/>
</dbReference>
<dbReference type="GO" id="GO:0042026">
    <property type="term" value="P:protein refolding"/>
    <property type="evidence" value="ECO:0007669"/>
    <property type="project" value="TreeGrafter"/>
</dbReference>
<proteinExistence type="inferred from homology"/>
<dbReference type="Pfam" id="PF00011">
    <property type="entry name" value="HSP20"/>
    <property type="match status" value="1"/>
</dbReference>
<feature type="domain" description="SHSP" evidence="3">
    <location>
        <begin position="95"/>
        <end position="207"/>
    </location>
</feature>
<dbReference type="Gene3D" id="2.60.40.790">
    <property type="match status" value="1"/>
</dbReference>
<protein>
    <recommendedName>
        <fullName evidence="3">SHSP domain-containing protein</fullName>
    </recommendedName>
</protein>
<evidence type="ECO:0000256" key="1">
    <source>
        <dbReference type="PROSITE-ProRule" id="PRU00285"/>
    </source>
</evidence>
<dbReference type="GO" id="GO:0009408">
    <property type="term" value="P:response to heat"/>
    <property type="evidence" value="ECO:0007669"/>
    <property type="project" value="TreeGrafter"/>
</dbReference>
<dbReference type="CDD" id="cd06526">
    <property type="entry name" value="metazoan_ACD"/>
    <property type="match status" value="1"/>
</dbReference>
<dbReference type="OrthoDB" id="1431247at2759"/>
<accession>A0A9D4Q0B4</accession>
<dbReference type="VEuPathDB" id="VectorBase:RSAN_027671"/>
<keyword evidence="5" id="KW-1185">Reference proteome</keyword>